<comment type="similarity">
    <text evidence="2">Belongs to the VPS37 family.</text>
</comment>
<dbReference type="InterPro" id="IPR009851">
    <property type="entry name" value="Mod_r"/>
</dbReference>
<evidence type="ECO:0000313" key="9">
    <source>
        <dbReference type="EMBL" id="EAR82519.2"/>
    </source>
</evidence>
<evidence type="ECO:0000256" key="1">
    <source>
        <dbReference type="ARBA" id="ARBA00004177"/>
    </source>
</evidence>
<evidence type="ECO:0000256" key="2">
    <source>
        <dbReference type="ARBA" id="ARBA00007617"/>
    </source>
</evidence>
<name>Q22B36_TETTS</name>
<keyword evidence="10" id="KW-1185">Reference proteome</keyword>
<feature type="region of interest" description="Disordered" evidence="7">
    <location>
        <begin position="51"/>
        <end position="135"/>
    </location>
</feature>
<dbReference type="HOGENOM" id="CLU_648117_0_0_1"/>
<protein>
    <submittedName>
        <fullName evidence="9">Modifier of rudimentary (Mod(R)) protein</fullName>
    </submittedName>
</protein>
<dbReference type="InParanoid" id="Q22B36"/>
<evidence type="ECO:0000256" key="6">
    <source>
        <dbReference type="SAM" id="Coils"/>
    </source>
</evidence>
<keyword evidence="4" id="KW-0967">Endosome</keyword>
<dbReference type="GO" id="GO:0000813">
    <property type="term" value="C:ESCRT I complex"/>
    <property type="evidence" value="ECO:0007669"/>
    <property type="project" value="UniProtKB-ARBA"/>
</dbReference>
<dbReference type="Proteomes" id="UP000009168">
    <property type="component" value="Unassembled WGS sequence"/>
</dbReference>
<evidence type="ECO:0000259" key="8">
    <source>
        <dbReference type="Pfam" id="PF07200"/>
    </source>
</evidence>
<feature type="compositionally biased region" description="Low complexity" evidence="7">
    <location>
        <begin position="51"/>
        <end position="126"/>
    </location>
</feature>
<evidence type="ECO:0000256" key="5">
    <source>
        <dbReference type="ARBA" id="ARBA00022927"/>
    </source>
</evidence>
<gene>
    <name evidence="9" type="ORF">TTHERM_01124020</name>
</gene>
<keyword evidence="5" id="KW-0653">Protein transport</keyword>
<dbReference type="GO" id="GO:0015031">
    <property type="term" value="P:protein transport"/>
    <property type="evidence" value="ECO:0007669"/>
    <property type="project" value="UniProtKB-KW"/>
</dbReference>
<accession>Q22B36</accession>
<organism evidence="9 10">
    <name type="scientific">Tetrahymena thermophila (strain SB210)</name>
    <dbReference type="NCBI Taxonomy" id="312017"/>
    <lineage>
        <taxon>Eukaryota</taxon>
        <taxon>Sar</taxon>
        <taxon>Alveolata</taxon>
        <taxon>Ciliophora</taxon>
        <taxon>Intramacronucleata</taxon>
        <taxon>Oligohymenophorea</taxon>
        <taxon>Hymenostomatida</taxon>
        <taxon>Tetrahymenina</taxon>
        <taxon>Tetrahymenidae</taxon>
        <taxon>Tetrahymena</taxon>
    </lineage>
</organism>
<dbReference type="KEGG" id="tet:TTHERM_01124020"/>
<dbReference type="CDD" id="cd11685">
    <property type="entry name" value="UEV_TSG101-like"/>
    <property type="match status" value="1"/>
</dbReference>
<comment type="subcellular location">
    <subcellularLocation>
        <location evidence="1">Endosome</location>
    </subcellularLocation>
</comment>
<sequence length="427" mass="50269">MNYNYQYGNPNVVPMALPKAPASNQNTNNNNPYNPYAQNQIGYQNNQFNYQQQQQPYAQQQQQQQQPNQYNPYSQQAYNQYNPNMPQLQQQQQQQQQPQAQNQQQQPYNQYNNQYQQQKQQNPQQNLNKGQDTASVQNQEIIKQLDLLKQRFPYQIVQPQFPSEVGRKTVINMELDIPNFKIPIKIELDFDFPRSKPSVFLRKRYIQANVNDSTLRFMYEANFRWEQNSTLINLITTINQMIQQNPPFADGLLEQFKEKKETINQDLEKQKFATIDVQKVFPGQNQQQLQETLNQPSFAENIAVLPEVIDLKNRVADLANLNVKVSSDMIDQQASLEVKKINLNEIANQYEQLQQQLQKLTSISNNIKERFGDMSIIQALGQKISELEENSQNVQGQNFEEEVRNYKNNRQLYHMFNTQREKLTNSN</sequence>
<evidence type="ECO:0000313" key="10">
    <source>
        <dbReference type="Proteomes" id="UP000009168"/>
    </source>
</evidence>
<feature type="domain" description="VPS37 C-terminal" evidence="8">
    <location>
        <begin position="285"/>
        <end position="418"/>
    </location>
</feature>
<evidence type="ECO:0000256" key="4">
    <source>
        <dbReference type="ARBA" id="ARBA00022753"/>
    </source>
</evidence>
<evidence type="ECO:0000256" key="3">
    <source>
        <dbReference type="ARBA" id="ARBA00022448"/>
    </source>
</evidence>
<proteinExistence type="inferred from homology"/>
<reference evidence="10" key="1">
    <citation type="journal article" date="2006" name="PLoS Biol.">
        <title>Macronuclear genome sequence of the ciliate Tetrahymena thermophila, a model eukaryote.</title>
        <authorList>
            <person name="Eisen J.A."/>
            <person name="Coyne R.S."/>
            <person name="Wu M."/>
            <person name="Wu D."/>
            <person name="Thiagarajan M."/>
            <person name="Wortman J.R."/>
            <person name="Badger J.H."/>
            <person name="Ren Q."/>
            <person name="Amedeo P."/>
            <person name="Jones K.M."/>
            <person name="Tallon L.J."/>
            <person name="Delcher A.L."/>
            <person name="Salzberg S.L."/>
            <person name="Silva J.C."/>
            <person name="Haas B.J."/>
            <person name="Majoros W.H."/>
            <person name="Farzad M."/>
            <person name="Carlton J.M."/>
            <person name="Smith R.K. Jr."/>
            <person name="Garg J."/>
            <person name="Pearlman R.E."/>
            <person name="Karrer K.M."/>
            <person name="Sun L."/>
            <person name="Manning G."/>
            <person name="Elde N.C."/>
            <person name="Turkewitz A.P."/>
            <person name="Asai D.J."/>
            <person name="Wilkes D.E."/>
            <person name="Wang Y."/>
            <person name="Cai H."/>
            <person name="Collins K."/>
            <person name="Stewart B.A."/>
            <person name="Lee S.R."/>
            <person name="Wilamowska K."/>
            <person name="Weinberg Z."/>
            <person name="Ruzzo W.L."/>
            <person name="Wloga D."/>
            <person name="Gaertig J."/>
            <person name="Frankel J."/>
            <person name="Tsao C.-C."/>
            <person name="Gorovsky M.A."/>
            <person name="Keeling P.J."/>
            <person name="Waller R.F."/>
            <person name="Patron N.J."/>
            <person name="Cherry J.M."/>
            <person name="Stover N.A."/>
            <person name="Krieger C.J."/>
            <person name="del Toro C."/>
            <person name="Ryder H.F."/>
            <person name="Williamson S.C."/>
            <person name="Barbeau R.A."/>
            <person name="Hamilton E.P."/>
            <person name="Orias E."/>
        </authorList>
    </citation>
    <scope>NUCLEOTIDE SEQUENCE [LARGE SCALE GENOMIC DNA]</scope>
    <source>
        <strain evidence="10">SB210</strain>
    </source>
</reference>
<dbReference type="GeneID" id="7830530"/>
<feature type="compositionally biased region" description="Low complexity" evidence="7">
    <location>
        <begin position="20"/>
        <end position="39"/>
    </location>
</feature>
<keyword evidence="3" id="KW-0813">Transport</keyword>
<evidence type="ECO:0000256" key="7">
    <source>
        <dbReference type="SAM" id="MobiDB-lite"/>
    </source>
</evidence>
<dbReference type="RefSeq" id="XP_001030182.2">
    <property type="nucleotide sequence ID" value="XM_001030182.2"/>
</dbReference>
<dbReference type="AlphaFoldDB" id="Q22B36"/>
<feature type="coiled-coil region" evidence="6">
    <location>
        <begin position="336"/>
        <end position="397"/>
    </location>
</feature>
<dbReference type="Pfam" id="PF07200">
    <property type="entry name" value="Mod_r"/>
    <property type="match status" value="1"/>
</dbReference>
<keyword evidence="6" id="KW-0175">Coiled coil</keyword>
<dbReference type="EMBL" id="GG662311">
    <property type="protein sequence ID" value="EAR82519.2"/>
    <property type="molecule type" value="Genomic_DNA"/>
</dbReference>
<feature type="region of interest" description="Disordered" evidence="7">
    <location>
        <begin position="16"/>
        <end position="39"/>
    </location>
</feature>